<accession>A0A068WHI3</accession>
<dbReference type="AlphaFoldDB" id="A0A068WHI3"/>
<gene>
    <name evidence="1" type="ORF">EgrG_000487600</name>
</gene>
<dbReference type="WBParaSite" id="EgrG_000487600">
    <property type="protein sequence ID" value="EgrG_000487600"/>
    <property type="gene ID" value="EgrG_000487600"/>
</dbReference>
<organism evidence="1">
    <name type="scientific">Echinococcus granulosus</name>
    <name type="common">Hydatid tapeworm</name>
    <dbReference type="NCBI Taxonomy" id="6210"/>
    <lineage>
        <taxon>Eukaryota</taxon>
        <taxon>Metazoa</taxon>
        <taxon>Spiralia</taxon>
        <taxon>Lophotrochozoa</taxon>
        <taxon>Platyhelminthes</taxon>
        <taxon>Cestoda</taxon>
        <taxon>Eucestoda</taxon>
        <taxon>Cyclophyllidea</taxon>
        <taxon>Taeniidae</taxon>
        <taxon>Echinococcus</taxon>
        <taxon>Echinococcus granulosus group</taxon>
    </lineage>
</organism>
<dbReference type="InterPro" id="IPR036249">
    <property type="entry name" value="Thioredoxin-like_sf"/>
</dbReference>
<protein>
    <submittedName>
        <fullName evidence="1 3">Thioredoxin domain containing protein 11</fullName>
    </submittedName>
</protein>
<dbReference type="InterPro" id="IPR052792">
    <property type="entry name" value="Thioredoxin_dom-contain_11"/>
</dbReference>
<dbReference type="EMBL" id="LK028579">
    <property type="protein sequence ID" value="CDS19557.1"/>
    <property type="molecule type" value="Genomic_DNA"/>
</dbReference>
<reference evidence="1" key="2">
    <citation type="submission" date="2014-06" db="EMBL/GenBank/DDBJ databases">
        <authorList>
            <person name="Aslett M."/>
        </authorList>
    </citation>
    <scope>NUCLEOTIDE SEQUENCE</scope>
</reference>
<reference evidence="3" key="3">
    <citation type="submission" date="2020-10" db="UniProtKB">
        <authorList>
            <consortium name="WormBaseParasite"/>
        </authorList>
    </citation>
    <scope>IDENTIFICATION</scope>
</reference>
<dbReference type="PANTHER" id="PTHR46497">
    <property type="entry name" value="THIOREDOXIN DOMAIN-CONTAINING PROTEIN 11"/>
    <property type="match status" value="1"/>
</dbReference>
<dbReference type="SUPFAM" id="SSF52833">
    <property type="entry name" value="Thioredoxin-like"/>
    <property type="match status" value="1"/>
</dbReference>
<evidence type="ECO:0000313" key="2">
    <source>
        <dbReference type="Proteomes" id="UP000492820"/>
    </source>
</evidence>
<dbReference type="Proteomes" id="UP000492820">
    <property type="component" value="Unassembled WGS sequence"/>
</dbReference>
<dbReference type="Gene3D" id="3.40.30.10">
    <property type="entry name" value="Glutaredoxin"/>
    <property type="match status" value="2"/>
</dbReference>
<sequence>MFISGFTYLHGLIGRSRQMLFFFFKRMDIVTFFSVAIFLWTSYTPCWRAPCASAYSCYSFPRLVWSHGYGASSPGSFERFPKMLQKAKRIYSPLIQANTCRELRDLVSSYEFLIVGRIDASPRPSVTFLQFHELATRVMSGRDTIVLSRFAFSISKDFAFVIMSMKSDACSLNTTVPINIIFRSGKSATPILNYSYLETWPVKELTMKIYEELREIIANFNESNLLLLPHLSTAFPTSNNISDHSPLIFLFTDSHREPDSSYDQDVYMFKSLQLEYTICRERGDDSTRFKAFVPSVFDQQHNLYRKLLSGQSEHCRMTVVCPIWWRKVHTFSSRSYNDSWTSCGLDKSTLPLSTNQSFISVSQLISSSLHMSPLRDDFINLASHLLNNKLNPHETPTPSKSIDGMLAVNRINRLCCEFAVREATDQIGVFDTAKVRARALALIREQVRPRYSPVCSRAKPVNYTHVRTPNIEALGCRRWGNGSLTFATVSIHNPPPWVEVFFGSKSNLPKIAIVDSKAEIVYIMRDSLSYENVATFISHFHNGTLQRHLFSDERVTSRRWVNFLHRAHSAAQLESLIGLESKDVVVLFFGRHCGYTTHGRGALYEFQSAAKHFAHHESLLFVVVDVDTVQLPWPLTVEYVPVIILFPSHRKSNSIVFPRALLSSPDLYSNLVNFLNKRINSTTNSTATEDSFHLVEHLNVHLTRISSAEGMLGGLLQRLVIGLEELNAAIRKHAFQYILATESGRLTLHRLLFTRDRLSFQWRRFVAARDRLVKERSIARTARAHLLVGHI</sequence>
<dbReference type="PANTHER" id="PTHR46497:SF1">
    <property type="entry name" value="THIOREDOXIN DOMAIN-CONTAINING PROTEIN 11"/>
    <property type="match status" value="1"/>
</dbReference>
<evidence type="ECO:0000313" key="1">
    <source>
        <dbReference type="EMBL" id="CDS19557.1"/>
    </source>
</evidence>
<dbReference type="OrthoDB" id="1910803at2759"/>
<proteinExistence type="predicted"/>
<reference evidence="1 2" key="1">
    <citation type="journal article" date="2013" name="Nature">
        <title>The genomes of four tapeworm species reveal adaptations to parasitism.</title>
        <authorList>
            <person name="Tsai I.J."/>
            <person name="Zarowiecki M."/>
            <person name="Holroyd N."/>
            <person name="Garciarrubio A."/>
            <person name="Sanchez-Flores A."/>
            <person name="Brooks K.L."/>
            <person name="Tracey A."/>
            <person name="Bobes R.J."/>
            <person name="Fragoso G."/>
            <person name="Sciutto E."/>
            <person name="Aslett M."/>
            <person name="Beasley H."/>
            <person name="Bennett H.M."/>
            <person name="Cai J."/>
            <person name="Camicia F."/>
            <person name="Clark R."/>
            <person name="Cucher M."/>
            <person name="De Silva N."/>
            <person name="Day T.A."/>
            <person name="Deplazes P."/>
            <person name="Estrada K."/>
            <person name="Fernandez C."/>
            <person name="Holland P.W."/>
            <person name="Hou J."/>
            <person name="Hu S."/>
            <person name="Huckvale T."/>
            <person name="Hung S.S."/>
            <person name="Kamenetzky L."/>
            <person name="Keane J.A."/>
            <person name="Kiss F."/>
            <person name="Koziol U."/>
            <person name="Lambert O."/>
            <person name="Liu K."/>
            <person name="Luo X."/>
            <person name="Luo Y."/>
            <person name="Macchiaroli N."/>
            <person name="Nichol S."/>
            <person name="Paps J."/>
            <person name="Parkinson J."/>
            <person name="Pouchkina-Stantcheva N."/>
            <person name="Riddiford N."/>
            <person name="Rosenzvit M."/>
            <person name="Salinas G."/>
            <person name="Wasmuth J.D."/>
            <person name="Zamanian M."/>
            <person name="Zheng Y."/>
            <person name="Cai X."/>
            <person name="Soberon X."/>
            <person name="Olson P.D."/>
            <person name="Laclette J.P."/>
            <person name="Brehm K."/>
            <person name="Berriman M."/>
            <person name="Garciarrubio A."/>
            <person name="Bobes R.J."/>
            <person name="Fragoso G."/>
            <person name="Sanchez-Flores A."/>
            <person name="Estrada K."/>
            <person name="Cevallos M.A."/>
            <person name="Morett E."/>
            <person name="Gonzalez V."/>
            <person name="Portillo T."/>
            <person name="Ochoa-Leyva A."/>
            <person name="Jose M.V."/>
            <person name="Sciutto E."/>
            <person name="Landa A."/>
            <person name="Jimenez L."/>
            <person name="Valdes V."/>
            <person name="Carrero J.C."/>
            <person name="Larralde C."/>
            <person name="Morales-Montor J."/>
            <person name="Limon-Lason J."/>
            <person name="Soberon X."/>
            <person name="Laclette J.P."/>
        </authorList>
    </citation>
    <scope>NUCLEOTIDE SEQUENCE [LARGE SCALE GENOMIC DNA]</scope>
</reference>
<evidence type="ECO:0000313" key="3">
    <source>
        <dbReference type="WBParaSite" id="EgrG_000487600"/>
    </source>
</evidence>
<name>A0A068WHI3_ECHGR</name>